<dbReference type="Gene3D" id="3.60.21.10">
    <property type="match status" value="1"/>
</dbReference>
<accession>A0ABU1BMH6</accession>
<dbReference type="SUPFAM" id="SSF56300">
    <property type="entry name" value="Metallo-dependent phosphatases"/>
    <property type="match status" value="1"/>
</dbReference>
<comment type="cofactor">
    <cofactor evidence="2">
        <name>a divalent metal cation</name>
        <dbReference type="ChEBI" id="CHEBI:60240"/>
    </cofactor>
</comment>
<gene>
    <name evidence="4" type="ORF">Q8A64_06365</name>
</gene>
<comment type="similarity">
    <text evidence="1 2">Belongs to the metallophosphoesterase superfamily. YfcE family.</text>
</comment>
<dbReference type="RefSeq" id="WP_338435953.1">
    <property type="nucleotide sequence ID" value="NZ_JAUYVH010000002.1"/>
</dbReference>
<dbReference type="Pfam" id="PF12850">
    <property type="entry name" value="Metallophos_2"/>
    <property type="match status" value="1"/>
</dbReference>
<organism evidence="4 5">
    <name type="scientific">Keguizhuia sedimenti</name>
    <dbReference type="NCBI Taxonomy" id="3064264"/>
    <lineage>
        <taxon>Bacteria</taxon>
        <taxon>Pseudomonadati</taxon>
        <taxon>Pseudomonadota</taxon>
        <taxon>Betaproteobacteria</taxon>
        <taxon>Burkholderiales</taxon>
        <taxon>Oxalobacteraceae</taxon>
        <taxon>Keguizhuia</taxon>
    </lineage>
</organism>
<evidence type="ECO:0000256" key="1">
    <source>
        <dbReference type="ARBA" id="ARBA00008950"/>
    </source>
</evidence>
<dbReference type="InterPro" id="IPR000979">
    <property type="entry name" value="Phosphodiesterase_MJ0936/Vps29"/>
</dbReference>
<comment type="caution">
    <text evidence="4">The sequence shown here is derived from an EMBL/GenBank/DDBJ whole genome shotgun (WGS) entry which is preliminary data.</text>
</comment>
<evidence type="ECO:0000256" key="2">
    <source>
        <dbReference type="RuleBase" id="RU362039"/>
    </source>
</evidence>
<dbReference type="InterPro" id="IPR029052">
    <property type="entry name" value="Metallo-depent_PP-like"/>
</dbReference>
<keyword evidence="5" id="KW-1185">Reference proteome</keyword>
<feature type="domain" description="Calcineurin-like phosphoesterase" evidence="3">
    <location>
        <begin position="7"/>
        <end position="145"/>
    </location>
</feature>
<protein>
    <recommendedName>
        <fullName evidence="2">Phosphoesterase</fullName>
        <ecNumber evidence="2">3.1.4.-</ecNumber>
    </recommendedName>
</protein>
<dbReference type="EC" id="3.1.4.-" evidence="2"/>
<name>A0ABU1BMH6_9BURK</name>
<dbReference type="PANTHER" id="PTHR11124">
    <property type="entry name" value="VACUOLAR SORTING PROTEIN VPS29"/>
    <property type="match status" value="1"/>
</dbReference>
<dbReference type="InterPro" id="IPR024654">
    <property type="entry name" value="Calcineurin-like_PHP_lpxH"/>
</dbReference>
<reference evidence="4 5" key="1">
    <citation type="submission" date="2023-08" db="EMBL/GenBank/DDBJ databases">
        <title>Oxalobacteraceae gen .nov., isolated from river sludge outside the plant.</title>
        <authorList>
            <person name="Zhao S.Y."/>
        </authorList>
    </citation>
    <scope>NUCLEOTIDE SEQUENCE [LARGE SCALE GENOMIC DNA]</scope>
    <source>
        <strain evidence="4 5">R-40</strain>
    </source>
</reference>
<evidence type="ECO:0000313" key="5">
    <source>
        <dbReference type="Proteomes" id="UP001225596"/>
    </source>
</evidence>
<evidence type="ECO:0000313" key="4">
    <source>
        <dbReference type="EMBL" id="MDQ9170034.1"/>
    </source>
</evidence>
<evidence type="ECO:0000259" key="3">
    <source>
        <dbReference type="Pfam" id="PF12850"/>
    </source>
</evidence>
<dbReference type="EMBL" id="JAUYVH010000002">
    <property type="protein sequence ID" value="MDQ9170034.1"/>
    <property type="molecule type" value="Genomic_DNA"/>
</dbReference>
<proteinExistence type="inferred from homology"/>
<dbReference type="Proteomes" id="UP001225596">
    <property type="component" value="Unassembled WGS sequence"/>
</dbReference>
<sequence>MAPSRINIGIISDTHGLLRHEAIVALSGVDQIIHAGDIGKPEILDKLAEIAPVTAVRGNNDHGAWAAELPESRYIRIGNLTIFLIHDLKEISFDLREANVDIVIAGHSHRPLIETRDDVMFINPGSAGPRRFKLPISVALLEIGDGIPAARIIQVDAA</sequence>
<dbReference type="NCBIfam" id="TIGR00040">
    <property type="entry name" value="yfcE"/>
    <property type="match status" value="1"/>
</dbReference>
<keyword evidence="2" id="KW-0479">Metal-binding</keyword>